<proteinExistence type="predicted"/>
<dbReference type="Proteomes" id="UP000286848">
    <property type="component" value="Unassembled WGS sequence"/>
</dbReference>
<reference evidence="1 2" key="1">
    <citation type="journal article" date="2019" name="Int. J. Syst. Evol. Microbiol.">
        <title>Lactobacillus salitolerans sp. nov., a novel lactic acid bacterium isolated from spent mushroom substrates.</title>
        <authorList>
            <person name="Tohno M."/>
            <person name="Tanizawa Y."/>
            <person name="Kojima Y."/>
            <person name="Sakamoto M."/>
            <person name="Nakamura Y."/>
            <person name="Ohkuma M."/>
            <person name="Kobayashi H."/>
        </authorList>
    </citation>
    <scope>NUCLEOTIDE SEQUENCE [LARGE SCALE GENOMIC DNA]</scope>
    <source>
        <strain evidence="1 2">YK43</strain>
    </source>
</reference>
<dbReference type="EMBL" id="BFFP01000022">
    <property type="protein sequence ID" value="GBG94977.1"/>
    <property type="molecule type" value="Genomic_DNA"/>
</dbReference>
<organism evidence="1 2">
    <name type="scientific">Ligilactobacillus salitolerans</name>
    <dbReference type="NCBI Taxonomy" id="1808352"/>
    <lineage>
        <taxon>Bacteria</taxon>
        <taxon>Bacillati</taxon>
        <taxon>Bacillota</taxon>
        <taxon>Bacilli</taxon>
        <taxon>Lactobacillales</taxon>
        <taxon>Lactobacillaceae</taxon>
        <taxon>Ligilactobacillus</taxon>
    </lineage>
</organism>
<accession>A0A401IU02</accession>
<evidence type="ECO:0000313" key="1">
    <source>
        <dbReference type="EMBL" id="GBG94977.1"/>
    </source>
</evidence>
<keyword evidence="2" id="KW-1185">Reference proteome</keyword>
<dbReference type="RefSeq" id="WP_124976873.1">
    <property type="nucleotide sequence ID" value="NZ_BFFP01000022.1"/>
</dbReference>
<sequence length="137" mass="16007">MLAEQRAYELLTNNQNLVGFLDEIRGKPMSFPYVFVGTPNDTFHTTENAPWIRITRIPGDEFDSADDGRIIEYPRLQIDFWIAKEKLPELGKLESMIYQIMHNANFERYYVEHAEDPDTPTLTMVQGNYEGFIPEEE</sequence>
<name>A0A401IU02_9LACO</name>
<gene>
    <name evidence="1" type="ORF">LFYK43_14360</name>
</gene>
<dbReference type="OrthoDB" id="2287643at2"/>
<evidence type="ECO:0000313" key="2">
    <source>
        <dbReference type="Proteomes" id="UP000286848"/>
    </source>
</evidence>
<comment type="caution">
    <text evidence="1">The sequence shown here is derived from an EMBL/GenBank/DDBJ whole genome shotgun (WGS) entry which is preliminary data.</text>
</comment>
<protein>
    <submittedName>
        <fullName evidence="1">Phage-related head-to-tail joining protein</fullName>
    </submittedName>
</protein>
<dbReference type="AlphaFoldDB" id="A0A401IU02"/>